<organism evidence="9 10">
    <name type="scientific">Synergistes jonesii</name>
    <dbReference type="NCBI Taxonomy" id="2754"/>
    <lineage>
        <taxon>Bacteria</taxon>
        <taxon>Thermotogati</taxon>
        <taxon>Synergistota</taxon>
        <taxon>Synergistia</taxon>
        <taxon>Synergistales</taxon>
        <taxon>Synergistaceae</taxon>
        <taxon>Synergistes</taxon>
    </lineage>
</organism>
<comment type="subcellular location">
    <subcellularLocation>
        <location evidence="1">Cell inner membrane</location>
        <topology evidence="1">Multi-pass membrane protein</topology>
    </subcellularLocation>
</comment>
<keyword evidence="4 7" id="KW-0812">Transmembrane</keyword>
<dbReference type="GO" id="GO:0005886">
    <property type="term" value="C:plasma membrane"/>
    <property type="evidence" value="ECO:0007669"/>
    <property type="project" value="UniProtKB-SubCell"/>
</dbReference>
<dbReference type="eggNOG" id="COG1593">
    <property type="taxonomic scope" value="Bacteria"/>
</dbReference>
<protein>
    <submittedName>
        <fullName evidence="9">C4-dicarboxylate ABC transporter permease</fullName>
    </submittedName>
</protein>
<feature type="transmembrane region" description="Helical" evidence="7">
    <location>
        <begin position="216"/>
        <end position="238"/>
    </location>
</feature>
<dbReference type="AlphaFoldDB" id="A0A073J1T9"/>
<sequence>MAGIVFFIFLLFLVMSVPIAISMIVSTLVPLIAGAPGASSIQTLIQNTFSGADSTPIIAIPLFILGGVLMAEGGISEKLFNVFAYFVGKRRAGMPIAVIMTCLFYGAISGSGPATTAAVGGMTIPLLVSLGYDKRFCAAMVAVSGGLGVIIPPSIPFVLYSLATGVSTGALFLAGVLPGLFIGICLMIYSIVYCMIHGEDKEKIMANYDKLHEKGFCLLFRESFWAFLSPVIILGGIYSGVVTPTEAACISIFYALFIALFVYQSIKFKELWGYFGNAVRTYAPLCFLLAFATAFGRMLALIKAPAMFSNFILTYFTAQWQVLLVIVIIFYFLGMVMDTGPAILIMAPILLPLVREVGVHPVHFGVIMVTNLAIGLSTPPFGLDLFVASSLIKDKPIAVSKPAIPFIIAFTVALLVIVYTPKISLALLGM</sequence>
<feature type="transmembrane region" description="Helical" evidence="7">
    <location>
        <begin position="244"/>
        <end position="262"/>
    </location>
</feature>
<keyword evidence="5 7" id="KW-1133">Transmembrane helix</keyword>
<evidence type="ECO:0000256" key="1">
    <source>
        <dbReference type="ARBA" id="ARBA00004429"/>
    </source>
</evidence>
<dbReference type="PIRSF" id="PIRSF006066">
    <property type="entry name" value="HI0050"/>
    <property type="match status" value="1"/>
</dbReference>
<feature type="domain" description="TRAP C4-dicarboxylate transport system permease DctM subunit" evidence="8">
    <location>
        <begin position="6"/>
        <end position="423"/>
    </location>
</feature>
<dbReference type="Proteomes" id="UP000027665">
    <property type="component" value="Unassembled WGS sequence"/>
</dbReference>
<proteinExistence type="predicted"/>
<reference evidence="9 10" key="1">
    <citation type="submission" date="2014-04" db="EMBL/GenBank/DDBJ databases">
        <title>Draft Genome Sequence of Synergistes jonesii.</title>
        <authorList>
            <person name="Coil D.A."/>
            <person name="Eisen J.A."/>
            <person name="Holland-Moritz H.E."/>
        </authorList>
    </citation>
    <scope>NUCLEOTIDE SEQUENCE [LARGE SCALE GENOMIC DNA]</scope>
    <source>
        <strain evidence="9 10">78-1</strain>
    </source>
</reference>
<keyword evidence="6 7" id="KW-0472">Membrane</keyword>
<dbReference type="InterPro" id="IPR010656">
    <property type="entry name" value="DctM"/>
</dbReference>
<feature type="transmembrane region" description="Helical" evidence="7">
    <location>
        <begin position="169"/>
        <end position="196"/>
    </location>
</feature>
<name>A0A073J1T9_9BACT</name>
<evidence type="ECO:0000256" key="3">
    <source>
        <dbReference type="ARBA" id="ARBA00022519"/>
    </source>
</evidence>
<dbReference type="PANTHER" id="PTHR33362">
    <property type="entry name" value="SIALIC ACID TRAP TRANSPORTER PERMEASE PROTEIN SIAT-RELATED"/>
    <property type="match status" value="1"/>
</dbReference>
<feature type="transmembrane region" description="Helical" evidence="7">
    <location>
        <begin position="139"/>
        <end position="163"/>
    </location>
</feature>
<feature type="transmembrane region" description="Helical" evidence="7">
    <location>
        <begin position="403"/>
        <end position="420"/>
    </location>
</feature>
<dbReference type="RefSeq" id="WP_037977552.1">
    <property type="nucleotide sequence ID" value="NZ_JMKI01000038.1"/>
</dbReference>
<keyword evidence="2" id="KW-1003">Cell membrane</keyword>
<dbReference type="PATRIC" id="fig|2754.20.peg.1762"/>
<keyword evidence="3" id="KW-0997">Cell inner membrane</keyword>
<feature type="transmembrane region" description="Helical" evidence="7">
    <location>
        <begin position="92"/>
        <end position="108"/>
    </location>
</feature>
<dbReference type="NCBIfam" id="TIGR00786">
    <property type="entry name" value="dctM"/>
    <property type="match status" value="1"/>
</dbReference>
<dbReference type="InterPro" id="IPR004681">
    <property type="entry name" value="TRAP_DctM"/>
</dbReference>
<dbReference type="OrthoDB" id="2266at2"/>
<evidence type="ECO:0000313" key="9">
    <source>
        <dbReference type="EMBL" id="KEJ91672.1"/>
    </source>
</evidence>
<dbReference type="EMBL" id="JMKI01000038">
    <property type="protein sequence ID" value="KEJ91672.1"/>
    <property type="molecule type" value="Genomic_DNA"/>
</dbReference>
<accession>A0A073J1T9</accession>
<evidence type="ECO:0000313" key="10">
    <source>
        <dbReference type="Proteomes" id="UP000027665"/>
    </source>
</evidence>
<dbReference type="STRING" id="2754.EH55_08340"/>
<keyword evidence="10" id="KW-1185">Reference proteome</keyword>
<evidence type="ECO:0000259" key="8">
    <source>
        <dbReference type="Pfam" id="PF06808"/>
    </source>
</evidence>
<evidence type="ECO:0000256" key="7">
    <source>
        <dbReference type="SAM" id="Phobius"/>
    </source>
</evidence>
<feature type="transmembrane region" description="Helical" evidence="7">
    <location>
        <begin position="322"/>
        <end position="350"/>
    </location>
</feature>
<evidence type="ECO:0000256" key="6">
    <source>
        <dbReference type="ARBA" id="ARBA00023136"/>
    </source>
</evidence>
<evidence type="ECO:0000256" key="2">
    <source>
        <dbReference type="ARBA" id="ARBA00022475"/>
    </source>
</evidence>
<comment type="caution">
    <text evidence="9">The sequence shown here is derived from an EMBL/GenBank/DDBJ whole genome shotgun (WGS) entry which is preliminary data.</text>
</comment>
<evidence type="ECO:0000256" key="5">
    <source>
        <dbReference type="ARBA" id="ARBA00022989"/>
    </source>
</evidence>
<feature type="transmembrane region" description="Helical" evidence="7">
    <location>
        <begin position="7"/>
        <end position="34"/>
    </location>
</feature>
<dbReference type="Pfam" id="PF06808">
    <property type="entry name" value="DctM"/>
    <property type="match status" value="1"/>
</dbReference>
<dbReference type="GO" id="GO:0022857">
    <property type="term" value="F:transmembrane transporter activity"/>
    <property type="evidence" value="ECO:0007669"/>
    <property type="project" value="TreeGrafter"/>
</dbReference>
<feature type="transmembrane region" description="Helical" evidence="7">
    <location>
        <begin position="54"/>
        <end position="71"/>
    </location>
</feature>
<feature type="transmembrane region" description="Helical" evidence="7">
    <location>
        <begin position="282"/>
        <end position="302"/>
    </location>
</feature>
<feature type="transmembrane region" description="Helical" evidence="7">
    <location>
        <begin position="362"/>
        <end position="383"/>
    </location>
</feature>
<dbReference type="PANTHER" id="PTHR33362:SF5">
    <property type="entry name" value="C4-DICARBOXYLATE TRAP TRANSPORTER LARGE PERMEASE PROTEIN DCTM"/>
    <property type="match status" value="1"/>
</dbReference>
<dbReference type="GeneID" id="90984232"/>
<evidence type="ECO:0000256" key="4">
    <source>
        <dbReference type="ARBA" id="ARBA00022692"/>
    </source>
</evidence>
<gene>
    <name evidence="9" type="ORF">EH55_08340</name>
</gene>